<feature type="compositionally biased region" description="Basic and acidic residues" evidence="1">
    <location>
        <begin position="159"/>
        <end position="180"/>
    </location>
</feature>
<dbReference type="OrthoDB" id="1428482at2759"/>
<feature type="region of interest" description="Disordered" evidence="1">
    <location>
        <begin position="1"/>
        <end position="85"/>
    </location>
</feature>
<feature type="compositionally biased region" description="Basic and acidic residues" evidence="1">
    <location>
        <begin position="187"/>
        <end position="203"/>
    </location>
</feature>
<accession>A0A6A4Q2J4</accession>
<sequence length="292" mass="32358">MASAQCPKPTTTIEVGQPKSQHGSFGQKISEMTSKALKGHHGARYGSGQNQQTLVESQDQNISKTETHSYAQTQTKQDNKHGVTKTQIKVTVVEAEITQSYENPDSYPYGTTTTCFGSHAVKNGEANKDRNLFQRIKNRISRHNNEGNSSSGSDSDSDDEKRQKGKHSDVKCPKSKHSDVKCPQSKPSDEKCPQSKPSDEKCPKGKASAFRYRVLKSILNNNYMEKKICNIISMHVRVEQDLICLINEFSVLNCGYDLDCSNSYVYGIAVIVAVAMGLRLLRIDESSSCKLV</sequence>
<reference evidence="3" key="1">
    <citation type="journal article" date="2020" name="Nat. Commun.">
        <title>Genome sequence of the cluster root forming white lupin.</title>
        <authorList>
            <person name="Hufnagel B."/>
            <person name="Marques A."/>
            <person name="Soriano A."/>
            <person name="Marques L."/>
            <person name="Divol F."/>
            <person name="Doumas P."/>
            <person name="Sallet E."/>
            <person name="Mancinotti D."/>
            <person name="Carrere S."/>
            <person name="Marande W."/>
            <person name="Arribat S."/>
            <person name="Keller J."/>
            <person name="Huneau C."/>
            <person name="Blein T."/>
            <person name="Aime D."/>
            <person name="Laguerre M."/>
            <person name="Taylor J."/>
            <person name="Schubert V."/>
            <person name="Nelson M."/>
            <person name="Geu-Flores F."/>
            <person name="Crespi M."/>
            <person name="Gallardo-Guerrero K."/>
            <person name="Delaux P.-M."/>
            <person name="Salse J."/>
            <person name="Berges H."/>
            <person name="Guyot R."/>
            <person name="Gouzy J."/>
            <person name="Peret B."/>
        </authorList>
    </citation>
    <scope>NUCLEOTIDE SEQUENCE [LARGE SCALE GENOMIC DNA]</scope>
    <source>
        <strain evidence="3">cv. Amiga</strain>
    </source>
</reference>
<name>A0A6A4Q2J4_LUPAL</name>
<dbReference type="EMBL" id="WOCE01000009">
    <property type="protein sequence ID" value="KAE9607674.1"/>
    <property type="molecule type" value="Genomic_DNA"/>
</dbReference>
<comment type="caution">
    <text evidence="2">The sequence shown here is derived from an EMBL/GenBank/DDBJ whole genome shotgun (WGS) entry which is preliminary data.</text>
</comment>
<evidence type="ECO:0000313" key="2">
    <source>
        <dbReference type="EMBL" id="KAE9607674.1"/>
    </source>
</evidence>
<feature type="region of interest" description="Disordered" evidence="1">
    <location>
        <begin position="139"/>
        <end position="204"/>
    </location>
</feature>
<protein>
    <submittedName>
        <fullName evidence="2">Uncharacterized protein</fullName>
    </submittedName>
</protein>
<gene>
    <name evidence="2" type="ORF">Lalb_Chr09g0332591</name>
</gene>
<proteinExistence type="predicted"/>
<dbReference type="Proteomes" id="UP000447434">
    <property type="component" value="Chromosome 9"/>
</dbReference>
<feature type="compositionally biased region" description="Polar residues" evidence="1">
    <location>
        <begin position="47"/>
        <end position="76"/>
    </location>
</feature>
<dbReference type="AlphaFoldDB" id="A0A6A4Q2J4"/>
<evidence type="ECO:0000313" key="3">
    <source>
        <dbReference type="Proteomes" id="UP000447434"/>
    </source>
</evidence>
<evidence type="ECO:0000256" key="1">
    <source>
        <dbReference type="SAM" id="MobiDB-lite"/>
    </source>
</evidence>
<organism evidence="2 3">
    <name type="scientific">Lupinus albus</name>
    <name type="common">White lupine</name>
    <name type="synonym">Lupinus termis</name>
    <dbReference type="NCBI Taxonomy" id="3870"/>
    <lineage>
        <taxon>Eukaryota</taxon>
        <taxon>Viridiplantae</taxon>
        <taxon>Streptophyta</taxon>
        <taxon>Embryophyta</taxon>
        <taxon>Tracheophyta</taxon>
        <taxon>Spermatophyta</taxon>
        <taxon>Magnoliopsida</taxon>
        <taxon>eudicotyledons</taxon>
        <taxon>Gunneridae</taxon>
        <taxon>Pentapetalae</taxon>
        <taxon>rosids</taxon>
        <taxon>fabids</taxon>
        <taxon>Fabales</taxon>
        <taxon>Fabaceae</taxon>
        <taxon>Papilionoideae</taxon>
        <taxon>50 kb inversion clade</taxon>
        <taxon>genistoids sensu lato</taxon>
        <taxon>core genistoids</taxon>
        <taxon>Genisteae</taxon>
        <taxon>Lupinus</taxon>
    </lineage>
</organism>
<keyword evidence="3" id="KW-1185">Reference proteome</keyword>
<feature type="compositionally biased region" description="Polar residues" evidence="1">
    <location>
        <begin position="8"/>
        <end position="24"/>
    </location>
</feature>